<dbReference type="GO" id="GO:0016887">
    <property type="term" value="F:ATP hydrolysis activity"/>
    <property type="evidence" value="ECO:0007669"/>
    <property type="project" value="InterPro"/>
</dbReference>
<keyword evidence="9 12" id="KW-0472">Membrane</keyword>
<evidence type="ECO:0000256" key="10">
    <source>
        <dbReference type="ARBA" id="ARBA00024722"/>
    </source>
</evidence>
<accession>A0A0S3PNW9</accession>
<dbReference type="GO" id="GO:0034040">
    <property type="term" value="F:ATPase-coupled lipid transmembrane transporter activity"/>
    <property type="evidence" value="ECO:0007669"/>
    <property type="project" value="TreeGrafter"/>
</dbReference>
<dbReference type="PANTHER" id="PTHR24221:SF248">
    <property type="entry name" value="ABC TRANSPORTER TRANSMEMBRANE REGION"/>
    <property type="match status" value="1"/>
</dbReference>
<evidence type="ECO:0000256" key="7">
    <source>
        <dbReference type="ARBA" id="ARBA00022840"/>
    </source>
</evidence>
<feature type="transmembrane region" description="Helical" evidence="12">
    <location>
        <begin position="162"/>
        <end position="181"/>
    </location>
</feature>
<evidence type="ECO:0000256" key="8">
    <source>
        <dbReference type="ARBA" id="ARBA00022989"/>
    </source>
</evidence>
<evidence type="ECO:0000313" key="16">
    <source>
        <dbReference type="Proteomes" id="UP000236884"/>
    </source>
</evidence>
<evidence type="ECO:0000256" key="9">
    <source>
        <dbReference type="ARBA" id="ARBA00023136"/>
    </source>
</evidence>
<dbReference type="InterPro" id="IPR003439">
    <property type="entry name" value="ABC_transporter-like_ATP-bd"/>
</dbReference>
<evidence type="ECO:0000256" key="2">
    <source>
        <dbReference type="ARBA" id="ARBA00005417"/>
    </source>
</evidence>
<dbReference type="PROSITE" id="PS50893">
    <property type="entry name" value="ABC_TRANSPORTER_2"/>
    <property type="match status" value="1"/>
</dbReference>
<evidence type="ECO:0000259" key="13">
    <source>
        <dbReference type="PROSITE" id="PS50893"/>
    </source>
</evidence>
<organism evidence="15 16">
    <name type="scientific">Variibacter gotjawalensis</name>
    <dbReference type="NCBI Taxonomy" id="1333996"/>
    <lineage>
        <taxon>Bacteria</taxon>
        <taxon>Pseudomonadati</taxon>
        <taxon>Pseudomonadota</taxon>
        <taxon>Alphaproteobacteria</taxon>
        <taxon>Hyphomicrobiales</taxon>
        <taxon>Nitrobacteraceae</taxon>
        <taxon>Variibacter</taxon>
    </lineage>
</organism>
<feature type="transmembrane region" description="Helical" evidence="12">
    <location>
        <begin position="21"/>
        <end position="47"/>
    </location>
</feature>
<keyword evidence="3" id="KW-0813">Transport</keyword>
<evidence type="ECO:0000256" key="5">
    <source>
        <dbReference type="ARBA" id="ARBA00022692"/>
    </source>
</evidence>
<evidence type="ECO:0000259" key="14">
    <source>
        <dbReference type="PROSITE" id="PS50929"/>
    </source>
</evidence>
<dbReference type="InterPro" id="IPR010128">
    <property type="entry name" value="ATPase_T1SS_PrtD-like"/>
</dbReference>
<evidence type="ECO:0000256" key="1">
    <source>
        <dbReference type="ARBA" id="ARBA00004651"/>
    </source>
</evidence>
<dbReference type="InterPro" id="IPR036640">
    <property type="entry name" value="ABC1_TM_sf"/>
</dbReference>
<name>A0A0S3PNW9_9BRAD</name>
<dbReference type="PROSITE" id="PS50929">
    <property type="entry name" value="ABC_TM1F"/>
    <property type="match status" value="1"/>
</dbReference>
<dbReference type="Pfam" id="PF00664">
    <property type="entry name" value="ABC_membrane"/>
    <property type="match status" value="1"/>
</dbReference>
<dbReference type="GO" id="GO:0030256">
    <property type="term" value="C:type I protein secretion system complex"/>
    <property type="evidence" value="ECO:0007669"/>
    <property type="project" value="InterPro"/>
</dbReference>
<dbReference type="NCBIfam" id="TIGR01842">
    <property type="entry name" value="type_I_sec_PrtD"/>
    <property type="match status" value="1"/>
</dbReference>
<keyword evidence="16" id="KW-1185">Reference proteome</keyword>
<comment type="similarity">
    <text evidence="2">Belongs to the ABC transporter superfamily.</text>
</comment>
<comment type="subcellular location">
    <subcellularLocation>
        <location evidence="1">Cell membrane</location>
        <topology evidence="1">Multi-pass membrane protein</topology>
    </subcellularLocation>
</comment>
<evidence type="ECO:0000256" key="4">
    <source>
        <dbReference type="ARBA" id="ARBA00022475"/>
    </source>
</evidence>
<dbReference type="FunFam" id="3.40.50.300:FF:001444">
    <property type="entry name" value="ABC transporter ATP-binding protein"/>
    <property type="match status" value="1"/>
</dbReference>
<dbReference type="EMBL" id="AP014946">
    <property type="protein sequence ID" value="BAT57587.1"/>
    <property type="molecule type" value="Genomic_DNA"/>
</dbReference>
<feature type="domain" description="ABC transporter" evidence="13">
    <location>
        <begin position="334"/>
        <end position="569"/>
    </location>
</feature>
<sequence length="584" mass="62174">MANRPRGSRAPSALATSVKATAPAFVTVLVFSFFINILMLVSPLYMLQVYERVLASRSITTLIGITILAGLLLAVYAGLEGMRSRVLIRAGILFDEKIAQPVFDAVHRGNLRQPGSQHKQCLKDIDTLREFVTGQGMLALCDAPWFPVFIGAAFILHPYFGFIGLGASVIIFGLSILNEFITKKILNNAAQASMAAANNADATFRNTEVLQAMGMLQALRTRWLDHHSTHLAWQARASDRGSVILSSTKFFRTFIQIVILGTGAYLVIEREASPGAMIAASIIIGRALAPIELAVASWKGFVAARSAAARLSMLFSLGADAETKIALPRPAGSVFVDRILAGAPGQPKPILQGVSFGIQAGELLAVIGPSAAGKSSLARVLVGVWPIASGAVRLDGSDLSHWDPQLLGKHIGYLPQDIELFSGTVAQNIARFQEIDEAALFEAATLAGCHELIQQLPNGYNSQIGEGGAILSGGQRQRIGLARAFYGKPSLVVLDEPNANLDAAGEEALLRALQRAKQLKMTVVTITHKINILAVVDKILLMNGGTVQMFGDREQVLSKIAGPKVVSQTPQAPPQPTAATGAAQ</sequence>
<dbReference type="RefSeq" id="WP_096350430.1">
    <property type="nucleotide sequence ID" value="NZ_AP014946.1"/>
</dbReference>
<dbReference type="GO" id="GO:0140359">
    <property type="term" value="F:ABC-type transporter activity"/>
    <property type="evidence" value="ECO:0007669"/>
    <property type="project" value="InterPro"/>
</dbReference>
<dbReference type="KEGG" id="vgo:GJW-30_1_00094"/>
<feature type="domain" description="ABC transmembrane type-1" evidence="14">
    <location>
        <begin position="26"/>
        <end position="303"/>
    </location>
</feature>
<dbReference type="GO" id="GO:0030253">
    <property type="term" value="P:protein secretion by the type I secretion system"/>
    <property type="evidence" value="ECO:0007669"/>
    <property type="project" value="InterPro"/>
</dbReference>
<keyword evidence="5 12" id="KW-0812">Transmembrane</keyword>
<dbReference type="PROSITE" id="PS00211">
    <property type="entry name" value="ABC_TRANSPORTER_1"/>
    <property type="match status" value="1"/>
</dbReference>
<feature type="transmembrane region" description="Helical" evidence="12">
    <location>
        <begin position="59"/>
        <end position="79"/>
    </location>
</feature>
<dbReference type="PANTHER" id="PTHR24221">
    <property type="entry name" value="ATP-BINDING CASSETTE SUB-FAMILY B"/>
    <property type="match status" value="1"/>
</dbReference>
<dbReference type="GO" id="GO:0005524">
    <property type="term" value="F:ATP binding"/>
    <property type="evidence" value="ECO:0007669"/>
    <property type="project" value="UniProtKB-KW"/>
</dbReference>
<dbReference type="Gene3D" id="1.20.1560.10">
    <property type="entry name" value="ABC transporter type 1, transmembrane domain"/>
    <property type="match status" value="1"/>
</dbReference>
<comment type="function">
    <text evidence="10">Involved in beta-(1--&gt;2)glucan export. Transmembrane domains (TMD) form a pore in the inner membrane and the ATP-binding domain (NBD) is responsible for energy generation.</text>
</comment>
<feature type="transmembrane region" description="Helical" evidence="12">
    <location>
        <begin position="250"/>
        <end position="268"/>
    </location>
</feature>
<dbReference type="InterPro" id="IPR003593">
    <property type="entry name" value="AAA+_ATPase"/>
</dbReference>
<dbReference type="Pfam" id="PF00005">
    <property type="entry name" value="ABC_tran"/>
    <property type="match status" value="1"/>
</dbReference>
<dbReference type="InterPro" id="IPR017871">
    <property type="entry name" value="ABC_transporter-like_CS"/>
</dbReference>
<evidence type="ECO:0000256" key="11">
    <source>
        <dbReference type="SAM" id="MobiDB-lite"/>
    </source>
</evidence>
<dbReference type="SMART" id="SM00382">
    <property type="entry name" value="AAA"/>
    <property type="match status" value="1"/>
</dbReference>
<feature type="transmembrane region" description="Helical" evidence="12">
    <location>
        <begin position="137"/>
        <end position="156"/>
    </location>
</feature>
<proteinExistence type="inferred from homology"/>
<evidence type="ECO:0000313" key="15">
    <source>
        <dbReference type="EMBL" id="BAT57587.1"/>
    </source>
</evidence>
<keyword evidence="4" id="KW-1003">Cell membrane</keyword>
<keyword evidence="7 15" id="KW-0067">ATP-binding</keyword>
<dbReference type="OrthoDB" id="9808328at2"/>
<dbReference type="InterPro" id="IPR011527">
    <property type="entry name" value="ABC1_TM_dom"/>
</dbReference>
<evidence type="ECO:0000256" key="3">
    <source>
        <dbReference type="ARBA" id="ARBA00022448"/>
    </source>
</evidence>
<dbReference type="GO" id="GO:0005886">
    <property type="term" value="C:plasma membrane"/>
    <property type="evidence" value="ECO:0007669"/>
    <property type="project" value="UniProtKB-SubCell"/>
</dbReference>
<protein>
    <submittedName>
        <fullName evidence="15">Type I secretion system ATP-binding protein PrsD</fullName>
    </submittedName>
</protein>
<dbReference type="SUPFAM" id="SSF52540">
    <property type="entry name" value="P-loop containing nucleoside triphosphate hydrolases"/>
    <property type="match status" value="1"/>
</dbReference>
<dbReference type="Gene3D" id="3.40.50.300">
    <property type="entry name" value="P-loop containing nucleotide triphosphate hydrolases"/>
    <property type="match status" value="1"/>
</dbReference>
<dbReference type="InterPro" id="IPR027417">
    <property type="entry name" value="P-loop_NTPase"/>
</dbReference>
<dbReference type="InterPro" id="IPR039421">
    <property type="entry name" value="Type_1_exporter"/>
</dbReference>
<reference evidence="15 16" key="1">
    <citation type="submission" date="2015-08" db="EMBL/GenBank/DDBJ databases">
        <title>Investigation of the bacterial diversity of lava forest soil.</title>
        <authorList>
            <person name="Lee J.S."/>
        </authorList>
    </citation>
    <scope>NUCLEOTIDE SEQUENCE [LARGE SCALE GENOMIC DNA]</scope>
    <source>
        <strain evidence="15 16">GJW-30</strain>
    </source>
</reference>
<dbReference type="Proteomes" id="UP000236884">
    <property type="component" value="Chromosome"/>
</dbReference>
<evidence type="ECO:0000256" key="12">
    <source>
        <dbReference type="SAM" id="Phobius"/>
    </source>
</evidence>
<evidence type="ECO:0000256" key="6">
    <source>
        <dbReference type="ARBA" id="ARBA00022741"/>
    </source>
</evidence>
<dbReference type="SUPFAM" id="SSF90123">
    <property type="entry name" value="ABC transporter transmembrane region"/>
    <property type="match status" value="1"/>
</dbReference>
<gene>
    <name evidence="15" type="primary">prsD_1</name>
    <name evidence="15" type="ORF">GJW-30_1_00094</name>
</gene>
<feature type="region of interest" description="Disordered" evidence="11">
    <location>
        <begin position="565"/>
        <end position="584"/>
    </location>
</feature>
<keyword evidence="6" id="KW-0547">Nucleotide-binding</keyword>
<dbReference type="AlphaFoldDB" id="A0A0S3PNW9"/>
<keyword evidence="8 12" id="KW-1133">Transmembrane helix</keyword>